<accession>A0A480KUW4</accession>
<dbReference type="EMBL" id="DQIR01109888">
    <property type="protein sequence ID" value="HDA65364.1"/>
    <property type="molecule type" value="Transcribed_RNA"/>
</dbReference>
<dbReference type="Pfam" id="PF06979">
    <property type="entry name" value="TMEM70"/>
    <property type="match status" value="1"/>
</dbReference>
<sequence length="202" mass="21850">MAAPGARIPARLLLALQSRAARRALHDAAPPRDVLLFEHERGRFFAVLGLFCAGQGVFWASLAIAALTRPPAPARPPDTESPDRGRLDLRSALWRYGLALGCGTIGTLVLSAGLLFSLRSVRSVMLRAGGKQVTLTTHAPFGLGAHFTVPLNQVSCMAHRGEVPAMLPLKVKGRRFYFLLDKAGHFPNTKLFDITVGAYRSL</sequence>
<dbReference type="InterPro" id="IPR026100">
    <property type="entry name" value="Tmem223"/>
</dbReference>
<dbReference type="AlphaFoldDB" id="A0A480KUW4"/>
<protein>
    <submittedName>
        <fullName evidence="2">Transmembrane protein 223</fullName>
    </submittedName>
</protein>
<dbReference type="PANTHER" id="PTHR14549">
    <property type="entry name" value="TRANSMEMBRANE PROTEIN 223"/>
    <property type="match status" value="1"/>
</dbReference>
<dbReference type="EMBL" id="DQIR01114679">
    <property type="protein sequence ID" value="HDA70155.1"/>
    <property type="molecule type" value="Transcribed_RNA"/>
</dbReference>
<proteinExistence type="predicted"/>
<keyword evidence="1 2" id="KW-0812">Transmembrane</keyword>
<dbReference type="PANTHER" id="PTHR14549:SF2">
    <property type="entry name" value="TRANSMEMBRANE PROTEIN 223"/>
    <property type="match status" value="1"/>
</dbReference>
<feature type="transmembrane region" description="Helical" evidence="1">
    <location>
        <begin position="44"/>
        <end position="67"/>
    </location>
</feature>
<dbReference type="InterPro" id="IPR045325">
    <property type="entry name" value="TMEM70/TMEM186/TMEM223"/>
</dbReference>
<name>A0A480KUW4_PIG</name>
<evidence type="ECO:0000313" key="2">
    <source>
        <dbReference type="EMBL" id="HDA65364.1"/>
    </source>
</evidence>
<organism evidence="2">
    <name type="scientific">Sus scrofa</name>
    <name type="common">Pig</name>
    <dbReference type="NCBI Taxonomy" id="9823"/>
    <lineage>
        <taxon>Eukaryota</taxon>
        <taxon>Metazoa</taxon>
        <taxon>Chordata</taxon>
        <taxon>Craniata</taxon>
        <taxon>Vertebrata</taxon>
        <taxon>Euteleostomi</taxon>
        <taxon>Mammalia</taxon>
        <taxon>Eutheria</taxon>
        <taxon>Laurasiatheria</taxon>
        <taxon>Artiodactyla</taxon>
        <taxon>Suina</taxon>
        <taxon>Suidae</taxon>
        <taxon>Sus</taxon>
    </lineage>
</organism>
<reference evidence="2" key="1">
    <citation type="journal article" date="2019" name="PeerJ">
        <title>Genes of the pig, Sus scrofa, reconstructed with EvidentialGene.</title>
        <authorList>
            <person name="Gilbert D.G."/>
        </authorList>
    </citation>
    <scope>NUCLEOTIDE SEQUENCE</scope>
</reference>
<evidence type="ECO:0000256" key="1">
    <source>
        <dbReference type="SAM" id="Phobius"/>
    </source>
</evidence>
<keyword evidence="1" id="KW-0472">Membrane</keyword>
<feature type="transmembrane region" description="Helical" evidence="1">
    <location>
        <begin position="93"/>
        <end position="118"/>
    </location>
</feature>
<keyword evidence="1" id="KW-1133">Transmembrane helix</keyword>